<protein>
    <submittedName>
        <fullName evidence="3">Uncharacterized protein</fullName>
    </submittedName>
</protein>
<dbReference type="AlphaFoldDB" id="A0A0B2VN36"/>
<feature type="chain" id="PRO_5002080234" evidence="2">
    <location>
        <begin position="23"/>
        <end position="196"/>
    </location>
</feature>
<dbReference type="EMBL" id="JPKZ01001278">
    <property type="protein sequence ID" value="KHN82983.1"/>
    <property type="molecule type" value="Genomic_DNA"/>
</dbReference>
<keyword evidence="1" id="KW-0812">Transmembrane</keyword>
<dbReference type="Proteomes" id="UP000031036">
    <property type="component" value="Unassembled WGS sequence"/>
</dbReference>
<comment type="caution">
    <text evidence="3">The sequence shown here is derived from an EMBL/GenBank/DDBJ whole genome shotgun (WGS) entry which is preliminary data.</text>
</comment>
<proteinExistence type="predicted"/>
<keyword evidence="4" id="KW-1185">Reference proteome</keyword>
<feature type="transmembrane region" description="Helical" evidence="1">
    <location>
        <begin position="174"/>
        <end position="194"/>
    </location>
</feature>
<reference evidence="3 4" key="1">
    <citation type="submission" date="2014-11" db="EMBL/GenBank/DDBJ databases">
        <title>Genetic blueprint of the zoonotic pathogen Toxocara canis.</title>
        <authorList>
            <person name="Zhu X.-Q."/>
            <person name="Korhonen P.K."/>
            <person name="Cai H."/>
            <person name="Young N.D."/>
            <person name="Nejsum P."/>
            <person name="von Samson-Himmelstjerna G."/>
            <person name="Boag P.R."/>
            <person name="Tan P."/>
            <person name="Li Q."/>
            <person name="Min J."/>
            <person name="Yang Y."/>
            <person name="Wang X."/>
            <person name="Fang X."/>
            <person name="Hall R.S."/>
            <person name="Hofmann A."/>
            <person name="Sternberg P.W."/>
            <person name="Jex A.R."/>
            <person name="Gasser R.B."/>
        </authorList>
    </citation>
    <scope>NUCLEOTIDE SEQUENCE [LARGE SCALE GENOMIC DNA]</scope>
    <source>
        <strain evidence="3">PN_DK_2014</strain>
    </source>
</reference>
<keyword evidence="1" id="KW-0472">Membrane</keyword>
<keyword evidence="2" id="KW-0732">Signal</keyword>
<gene>
    <name evidence="3" type="ORF">Tcan_05770</name>
</gene>
<evidence type="ECO:0000313" key="3">
    <source>
        <dbReference type="EMBL" id="KHN82983.1"/>
    </source>
</evidence>
<evidence type="ECO:0000256" key="2">
    <source>
        <dbReference type="SAM" id="SignalP"/>
    </source>
</evidence>
<evidence type="ECO:0000313" key="4">
    <source>
        <dbReference type="Proteomes" id="UP000031036"/>
    </source>
</evidence>
<evidence type="ECO:0000256" key="1">
    <source>
        <dbReference type="SAM" id="Phobius"/>
    </source>
</evidence>
<dbReference type="OrthoDB" id="5790750at2759"/>
<name>A0A0B2VN36_TOXCA</name>
<sequence>MRLISNFLLTEFFIICFRSLRGDCRRTTICTETLTCSEFHRDSWIRKREQVATLIRRIRNDTSHSQSLSLAATRDSMHLMSSLCSDHLSAGFLLSDASDHWQIRCIWSGDEKNGTCAPAPNINGPVDYIAPSKWRQLIRKFREEIGCSPKEIEKVEKVQELYICKERCSHAGVGYIPSIFIMSTILFSWATFILPS</sequence>
<keyword evidence="1" id="KW-1133">Transmembrane helix</keyword>
<feature type="signal peptide" evidence="2">
    <location>
        <begin position="1"/>
        <end position="22"/>
    </location>
</feature>
<organism evidence="3 4">
    <name type="scientific">Toxocara canis</name>
    <name type="common">Canine roundworm</name>
    <dbReference type="NCBI Taxonomy" id="6265"/>
    <lineage>
        <taxon>Eukaryota</taxon>
        <taxon>Metazoa</taxon>
        <taxon>Ecdysozoa</taxon>
        <taxon>Nematoda</taxon>
        <taxon>Chromadorea</taxon>
        <taxon>Rhabditida</taxon>
        <taxon>Spirurina</taxon>
        <taxon>Ascaridomorpha</taxon>
        <taxon>Ascaridoidea</taxon>
        <taxon>Toxocaridae</taxon>
        <taxon>Toxocara</taxon>
    </lineage>
</organism>
<accession>A0A0B2VN36</accession>
<dbReference type="OMA" id="WQQKVKV"/>